<gene>
    <name evidence="1" type="ORF">H9935_06570</name>
</gene>
<dbReference type="EMBL" id="DWWV01000082">
    <property type="protein sequence ID" value="HJC10465.1"/>
    <property type="molecule type" value="Genomic_DNA"/>
</dbReference>
<dbReference type="Proteomes" id="UP000823893">
    <property type="component" value="Unassembled WGS sequence"/>
</dbReference>
<organism evidence="1 2">
    <name type="scientific">Candidatus Blautia merdigallinarum</name>
    <dbReference type="NCBI Taxonomy" id="2838495"/>
    <lineage>
        <taxon>Bacteria</taxon>
        <taxon>Bacillati</taxon>
        <taxon>Bacillota</taxon>
        <taxon>Clostridia</taxon>
        <taxon>Lachnospirales</taxon>
        <taxon>Lachnospiraceae</taxon>
        <taxon>Blautia</taxon>
    </lineage>
</organism>
<dbReference type="AlphaFoldDB" id="A0A9D2N3W2"/>
<comment type="caution">
    <text evidence="1">The sequence shown here is derived from an EMBL/GenBank/DDBJ whole genome shotgun (WGS) entry which is preliminary data.</text>
</comment>
<evidence type="ECO:0000313" key="1">
    <source>
        <dbReference type="EMBL" id="HJC10465.1"/>
    </source>
</evidence>
<sequence length="79" mass="9332">METEKTGFSFWRGGLQVLRESWYLLLLSLRWFEPKVSNHARQIRIKDTKIPLKAAAAQKEKPPGELKECILKVIRNYKF</sequence>
<reference evidence="1" key="1">
    <citation type="journal article" date="2021" name="PeerJ">
        <title>Extensive microbial diversity within the chicken gut microbiome revealed by metagenomics and culture.</title>
        <authorList>
            <person name="Gilroy R."/>
            <person name="Ravi A."/>
            <person name="Getino M."/>
            <person name="Pursley I."/>
            <person name="Horton D.L."/>
            <person name="Alikhan N.F."/>
            <person name="Baker D."/>
            <person name="Gharbi K."/>
            <person name="Hall N."/>
            <person name="Watson M."/>
            <person name="Adriaenssens E.M."/>
            <person name="Foster-Nyarko E."/>
            <person name="Jarju S."/>
            <person name="Secka A."/>
            <person name="Antonio M."/>
            <person name="Oren A."/>
            <person name="Chaudhuri R.R."/>
            <person name="La Ragione R."/>
            <person name="Hildebrand F."/>
            <person name="Pallen M.J."/>
        </authorList>
    </citation>
    <scope>NUCLEOTIDE SEQUENCE</scope>
    <source>
        <strain evidence="1">ChiSxjej6B18-287</strain>
    </source>
</reference>
<name>A0A9D2N3W2_9FIRM</name>
<reference evidence="1" key="2">
    <citation type="submission" date="2021-04" db="EMBL/GenBank/DDBJ databases">
        <authorList>
            <person name="Gilroy R."/>
        </authorList>
    </citation>
    <scope>NUCLEOTIDE SEQUENCE</scope>
    <source>
        <strain evidence="1">ChiSxjej6B18-287</strain>
    </source>
</reference>
<protein>
    <submittedName>
        <fullName evidence="1">Uncharacterized protein</fullName>
    </submittedName>
</protein>
<evidence type="ECO:0000313" key="2">
    <source>
        <dbReference type="Proteomes" id="UP000823893"/>
    </source>
</evidence>
<proteinExistence type="predicted"/>
<accession>A0A9D2N3W2</accession>